<organism evidence="1 2">
    <name type="scientific">Acidithiobacillus thiooxidans</name>
    <name type="common">Thiobacillus thiooxidans</name>
    <dbReference type="NCBI Taxonomy" id="930"/>
    <lineage>
        <taxon>Bacteria</taxon>
        <taxon>Pseudomonadati</taxon>
        <taxon>Pseudomonadota</taxon>
        <taxon>Acidithiobacillia</taxon>
        <taxon>Acidithiobacillales</taxon>
        <taxon>Acidithiobacillaceae</taxon>
        <taxon>Acidithiobacillus</taxon>
    </lineage>
</organism>
<evidence type="ECO:0000313" key="1">
    <source>
        <dbReference type="EMBL" id="OCX67493.1"/>
    </source>
</evidence>
<gene>
    <name evidence="1" type="ORF">A6M23_20785</name>
</gene>
<dbReference type="RefSeq" id="WP_065973832.1">
    <property type="nucleotide sequence ID" value="NZ_LWRY01000314.1"/>
</dbReference>
<comment type="caution">
    <text evidence="1">The sequence shown here is derived from an EMBL/GenBank/DDBJ whole genome shotgun (WGS) entry which is preliminary data.</text>
</comment>
<accession>A0A1C2HUR5</accession>
<dbReference type="GeneID" id="60695831"/>
<protein>
    <submittedName>
        <fullName evidence="1">Uncharacterized protein</fullName>
    </submittedName>
</protein>
<sequence>MKPKQVLSVKEEPMFDDQTILDILNVLELRHDLVNEQWHALRVEIESLNEERPPNDTNQKRMADQGLLMEQELSRYQRFFQILRQSLKHSKNAGYATVAC</sequence>
<dbReference type="EMBL" id="LWRY01000314">
    <property type="protein sequence ID" value="OCX67493.1"/>
    <property type="molecule type" value="Genomic_DNA"/>
</dbReference>
<evidence type="ECO:0000313" key="2">
    <source>
        <dbReference type="Proteomes" id="UP000095008"/>
    </source>
</evidence>
<keyword evidence="2" id="KW-1185">Reference proteome</keyword>
<dbReference type="OrthoDB" id="5309884at2"/>
<dbReference type="Proteomes" id="UP000095008">
    <property type="component" value="Unassembled WGS sequence"/>
</dbReference>
<proteinExistence type="predicted"/>
<dbReference type="AlphaFoldDB" id="A0A1C2HUR5"/>
<name>A0A1C2HUR5_ACITH</name>
<reference evidence="1" key="1">
    <citation type="journal article" date="2016" name="Int. J. Mol. Sci.">
        <title>Comparative genomics of the extreme acidophile Acidithiobacillus thiooxidans reveals intraspecific divergence and niche adaptation.</title>
        <authorList>
            <person name="Zhang X."/>
            <person name="Feng X."/>
            <person name="Tao J."/>
            <person name="Ma L."/>
            <person name="Xiao Y."/>
            <person name="Liang Y."/>
            <person name="Liu X."/>
            <person name="Yin H."/>
        </authorList>
    </citation>
    <scope>NUCLEOTIDE SEQUENCE [LARGE SCALE GENOMIC DNA]</scope>
    <source>
        <strain evidence="1">DXS-W</strain>
    </source>
</reference>